<dbReference type="EMBL" id="KQ087195">
    <property type="protein sequence ID" value="KLT43438.1"/>
    <property type="molecule type" value="Genomic_DNA"/>
</dbReference>
<keyword evidence="2" id="KW-1185">Reference proteome</keyword>
<dbReference type="GeneID" id="28987836"/>
<dbReference type="RefSeq" id="XP_018279929.1">
    <property type="nucleotide sequence ID" value="XM_018427233.1"/>
</dbReference>
<name>A0A0J0XQS8_9TREE</name>
<evidence type="ECO:0000313" key="2">
    <source>
        <dbReference type="Proteomes" id="UP000053611"/>
    </source>
</evidence>
<evidence type="ECO:0000313" key="1">
    <source>
        <dbReference type="EMBL" id="KLT43438.1"/>
    </source>
</evidence>
<protein>
    <submittedName>
        <fullName evidence="1">Uncharacterized protein</fullName>
    </submittedName>
</protein>
<organism evidence="1 2">
    <name type="scientific">Cutaneotrichosporon oleaginosum</name>
    <dbReference type="NCBI Taxonomy" id="879819"/>
    <lineage>
        <taxon>Eukaryota</taxon>
        <taxon>Fungi</taxon>
        <taxon>Dikarya</taxon>
        <taxon>Basidiomycota</taxon>
        <taxon>Agaricomycotina</taxon>
        <taxon>Tremellomycetes</taxon>
        <taxon>Trichosporonales</taxon>
        <taxon>Trichosporonaceae</taxon>
        <taxon>Cutaneotrichosporon</taxon>
    </lineage>
</organism>
<gene>
    <name evidence="1" type="ORF">CC85DRAFT_52820</name>
</gene>
<reference evidence="1 2" key="1">
    <citation type="submission" date="2015-03" db="EMBL/GenBank/DDBJ databases">
        <title>Genomics and transcriptomics of the oil-accumulating basidiomycete yeast T. oleaginosus allow insights into substrate utilization and the diverse evolutionary trajectories of mating systems in fungi.</title>
        <authorList>
            <consortium name="DOE Joint Genome Institute"/>
            <person name="Kourist R."/>
            <person name="Kracht O."/>
            <person name="Bracharz F."/>
            <person name="Lipzen A."/>
            <person name="Nolan M."/>
            <person name="Ohm R."/>
            <person name="Grigoriev I."/>
            <person name="Sun S."/>
            <person name="Heitman J."/>
            <person name="Bruck T."/>
            <person name="Nowrousian M."/>
        </authorList>
    </citation>
    <scope>NUCLEOTIDE SEQUENCE [LARGE SCALE GENOMIC DNA]</scope>
    <source>
        <strain evidence="1 2">IBC0246</strain>
    </source>
</reference>
<accession>A0A0J0XQS8</accession>
<sequence>MALARTTRHGNVSMTPLARFRTHLRLAAIFCMGPMTLPLGSHRFRSTARQVPLSRRVPLSAQRLRPGTTSRLYCRRLCLRNFVHTRPPQGSLPPGQPTRLA</sequence>
<dbReference type="Proteomes" id="UP000053611">
    <property type="component" value="Unassembled WGS sequence"/>
</dbReference>
<proteinExistence type="predicted"/>
<dbReference type="AlphaFoldDB" id="A0A0J0XQS8"/>